<reference evidence="1 2" key="1">
    <citation type="submission" date="2018-02" db="EMBL/GenBank/DDBJ databases">
        <title>Acetobacter orientalis genome.</title>
        <authorList>
            <person name="Nakashima N."/>
            <person name="Tamura T."/>
        </authorList>
    </citation>
    <scope>NUCLEOTIDE SEQUENCE [LARGE SCALE GENOMIC DNA]</scope>
    <source>
        <strain evidence="1 2">FAN1</strain>
        <plasmid evidence="2">paof1 fan1 dna</plasmid>
    </source>
</reference>
<gene>
    <name evidence="1" type="ORF">AcetOrient_orf00180p</name>
</gene>
<sequence length="92" mass="10733">MVLALPNIVWSLDFMAVRLLDGRAFRLLNIMDDLIVKDWRLRLIFLCRPVGCSAAWNRLWSEVAGQKLSDWIMVLNMSVTRWIYGLKNRGLP</sequence>
<evidence type="ECO:0000313" key="1">
    <source>
        <dbReference type="EMBL" id="BBC81817.1"/>
    </source>
</evidence>
<keyword evidence="1" id="KW-0614">Plasmid</keyword>
<organism evidence="1 2">
    <name type="scientific">Acetobacter orientalis</name>
    <dbReference type="NCBI Taxonomy" id="146474"/>
    <lineage>
        <taxon>Bacteria</taxon>
        <taxon>Pseudomonadati</taxon>
        <taxon>Pseudomonadota</taxon>
        <taxon>Alphaproteobacteria</taxon>
        <taxon>Acetobacterales</taxon>
        <taxon>Acetobacteraceae</taxon>
        <taxon>Acetobacter</taxon>
    </lineage>
</organism>
<dbReference type="Proteomes" id="UP000270034">
    <property type="component" value="Plasmid pAOF1"/>
</dbReference>
<dbReference type="KEGG" id="aot:AcetOri_orf00180p"/>
<name>A0A2Z5ZNB9_9PROT</name>
<proteinExistence type="predicted"/>
<geneLocation type="plasmid" evidence="2">
    <name>paof1 fan1 dna</name>
</geneLocation>
<accession>A0A2Z5ZNB9</accession>
<dbReference type="AlphaFoldDB" id="A0A2Z5ZNB9"/>
<protein>
    <submittedName>
        <fullName evidence="1">Insertion element IS476 uncharacterized 39.2 kDa protein-like</fullName>
    </submittedName>
</protein>
<evidence type="ECO:0000313" key="2">
    <source>
        <dbReference type="Proteomes" id="UP000270034"/>
    </source>
</evidence>
<dbReference type="EMBL" id="AP018516">
    <property type="protein sequence ID" value="BBC81817.1"/>
    <property type="molecule type" value="Genomic_DNA"/>
</dbReference>